<dbReference type="Proteomes" id="UP000632138">
    <property type="component" value="Unassembled WGS sequence"/>
</dbReference>
<comment type="caution">
    <text evidence="2">The sequence shown here is derived from an EMBL/GenBank/DDBJ whole genome shotgun (WGS) entry which is preliminary data.</text>
</comment>
<keyword evidence="3" id="KW-1185">Reference proteome</keyword>
<organism evidence="2 3">
    <name type="scientific">Paractinoplanes ovalisporus</name>
    <dbReference type="NCBI Taxonomy" id="2810368"/>
    <lineage>
        <taxon>Bacteria</taxon>
        <taxon>Bacillati</taxon>
        <taxon>Actinomycetota</taxon>
        <taxon>Actinomycetes</taxon>
        <taxon>Micromonosporales</taxon>
        <taxon>Micromonosporaceae</taxon>
        <taxon>Paractinoplanes</taxon>
    </lineage>
</organism>
<accession>A0ABS2A7Y5</accession>
<feature type="region of interest" description="Disordered" evidence="1">
    <location>
        <begin position="215"/>
        <end position="238"/>
    </location>
</feature>
<sequence>MAFPYAPGPSSEGPPGDTYAVLLLRTALDRAVEELRRIHFSGWIAPPESGWLPVLAVPGDGAVAAGRRGIVDVGAELAATLDTPAVAIRVLADRQLALVAWSGGEELGRYVSDPSREPGAEEDTLPDPYGVSLAPELAELCGHADRAADISDLLDEPLDPDSFIESERLAKLLRLLSLPTWLVAVATLPRDIPTGPGAAELTHLGPPRWLARRTRRRAPAPVLTDPPRGASGMDPWLL</sequence>
<reference evidence="2 3" key="1">
    <citation type="submission" date="2021-01" db="EMBL/GenBank/DDBJ databases">
        <title>Actinoplanes sp. nov. LDG1-06 isolated from lichen.</title>
        <authorList>
            <person name="Saeng-In P."/>
            <person name="Phongsopitanun W."/>
            <person name="Kanchanasin P."/>
            <person name="Yuki M."/>
            <person name="Kudo T."/>
            <person name="Ohkuma M."/>
            <person name="Tanasupawat S."/>
        </authorList>
    </citation>
    <scope>NUCLEOTIDE SEQUENCE [LARGE SCALE GENOMIC DNA]</scope>
    <source>
        <strain evidence="2 3">LDG1-06</strain>
    </source>
</reference>
<gene>
    <name evidence="2" type="ORF">JIG36_10295</name>
</gene>
<name>A0ABS2A7Y5_9ACTN</name>
<dbReference type="EMBL" id="JAENHP010000003">
    <property type="protein sequence ID" value="MBM2615946.1"/>
    <property type="molecule type" value="Genomic_DNA"/>
</dbReference>
<evidence type="ECO:0000313" key="3">
    <source>
        <dbReference type="Proteomes" id="UP000632138"/>
    </source>
</evidence>
<evidence type="ECO:0000313" key="2">
    <source>
        <dbReference type="EMBL" id="MBM2615946.1"/>
    </source>
</evidence>
<dbReference type="RefSeq" id="WP_203375874.1">
    <property type="nucleotide sequence ID" value="NZ_JAENHP010000003.1"/>
</dbReference>
<proteinExistence type="predicted"/>
<evidence type="ECO:0000256" key="1">
    <source>
        <dbReference type="SAM" id="MobiDB-lite"/>
    </source>
</evidence>
<protein>
    <submittedName>
        <fullName evidence="2">Uncharacterized protein</fullName>
    </submittedName>
</protein>